<feature type="compositionally biased region" description="Basic residues" evidence="1">
    <location>
        <begin position="1"/>
        <end position="19"/>
    </location>
</feature>
<evidence type="ECO:0000313" key="2">
    <source>
        <dbReference type="EMBL" id="CAA9242999.1"/>
    </source>
</evidence>
<dbReference type="AlphaFoldDB" id="A0A6J4I842"/>
<feature type="compositionally biased region" description="Low complexity" evidence="1">
    <location>
        <begin position="20"/>
        <end position="60"/>
    </location>
</feature>
<feature type="non-terminal residue" evidence="2">
    <location>
        <position position="1"/>
    </location>
</feature>
<accession>A0A6J4I842</accession>
<feature type="non-terminal residue" evidence="2">
    <location>
        <position position="60"/>
    </location>
</feature>
<protein>
    <submittedName>
        <fullName evidence="2">Uncharacterized protein</fullName>
    </submittedName>
</protein>
<name>A0A6J4I842_9ACTN</name>
<organism evidence="2">
    <name type="scientific">uncultured Blastococcus sp</name>
    <dbReference type="NCBI Taxonomy" id="217144"/>
    <lineage>
        <taxon>Bacteria</taxon>
        <taxon>Bacillati</taxon>
        <taxon>Actinomycetota</taxon>
        <taxon>Actinomycetes</taxon>
        <taxon>Geodermatophilales</taxon>
        <taxon>Geodermatophilaceae</taxon>
        <taxon>Blastococcus</taxon>
        <taxon>environmental samples</taxon>
    </lineage>
</organism>
<gene>
    <name evidence="2" type="ORF">AVDCRST_MAG52-1733</name>
</gene>
<reference evidence="2" key="1">
    <citation type="submission" date="2020-02" db="EMBL/GenBank/DDBJ databases">
        <authorList>
            <person name="Meier V. D."/>
        </authorList>
    </citation>
    <scope>NUCLEOTIDE SEQUENCE</scope>
    <source>
        <strain evidence="2">AVDCRST_MAG52</strain>
    </source>
</reference>
<evidence type="ECO:0000256" key="1">
    <source>
        <dbReference type="SAM" id="MobiDB-lite"/>
    </source>
</evidence>
<proteinExistence type="predicted"/>
<sequence length="60" mass="5826">DVGPGRHPRRAHRAARGRFRAGCPAGVERPAASSAAGLGRSAPAAGLGRSAPAAGLGRSA</sequence>
<feature type="region of interest" description="Disordered" evidence="1">
    <location>
        <begin position="1"/>
        <end position="60"/>
    </location>
</feature>
<dbReference type="EMBL" id="CADCTN010000121">
    <property type="protein sequence ID" value="CAA9242999.1"/>
    <property type="molecule type" value="Genomic_DNA"/>
</dbReference>